<keyword evidence="1" id="KW-0812">Transmembrane</keyword>
<evidence type="ECO:0000313" key="2">
    <source>
        <dbReference type="EMBL" id="MBW6411380.1"/>
    </source>
</evidence>
<protein>
    <submittedName>
        <fullName evidence="2">Uncharacterized protein</fullName>
    </submittedName>
</protein>
<dbReference type="Proteomes" id="UP001519921">
    <property type="component" value="Unassembled WGS sequence"/>
</dbReference>
<gene>
    <name evidence="2" type="ORF">KYD98_14910</name>
</gene>
<evidence type="ECO:0000313" key="3">
    <source>
        <dbReference type="Proteomes" id="UP001519921"/>
    </source>
</evidence>
<dbReference type="EMBL" id="JAHXPT010000013">
    <property type="protein sequence ID" value="MBW6411380.1"/>
    <property type="molecule type" value="Genomic_DNA"/>
</dbReference>
<evidence type="ECO:0000256" key="1">
    <source>
        <dbReference type="SAM" id="Phobius"/>
    </source>
</evidence>
<feature type="transmembrane region" description="Helical" evidence="1">
    <location>
        <begin position="47"/>
        <end position="66"/>
    </location>
</feature>
<organism evidence="2 3">
    <name type="scientific">Clostridium weizhouense</name>
    <dbReference type="NCBI Taxonomy" id="2859781"/>
    <lineage>
        <taxon>Bacteria</taxon>
        <taxon>Bacillati</taxon>
        <taxon>Bacillota</taxon>
        <taxon>Clostridia</taxon>
        <taxon>Eubacteriales</taxon>
        <taxon>Clostridiaceae</taxon>
        <taxon>Clostridium</taxon>
    </lineage>
</organism>
<keyword evidence="1" id="KW-0472">Membrane</keyword>
<sequence length="187" mass="20558">MNQESKSRTTIVVSQIVEKIQLILGIIITCFFGIGFLGCISSGNIDAATIILAIVFLSLGVWLIILSRKRNKLIKNFKTYVSILSVDPTGSLENLASSLGTSQDIVKNNLKLMCDKKYFVNAYLDTERNCIVFPSKSEQINSTAQQSSKVSESNKEYNTVKCKNCGADNKIPKGIIGECEFCGSQIK</sequence>
<keyword evidence="1" id="KW-1133">Transmembrane helix</keyword>
<name>A0ABS7ART2_9CLOT</name>
<feature type="transmembrane region" description="Helical" evidence="1">
    <location>
        <begin position="20"/>
        <end position="41"/>
    </location>
</feature>
<accession>A0ABS7ART2</accession>
<proteinExistence type="predicted"/>
<keyword evidence="3" id="KW-1185">Reference proteome</keyword>
<comment type="caution">
    <text evidence="2">The sequence shown here is derived from an EMBL/GenBank/DDBJ whole genome shotgun (WGS) entry which is preliminary data.</text>
</comment>
<dbReference type="RefSeq" id="WP_219780848.1">
    <property type="nucleotide sequence ID" value="NZ_JAHXPT010000013.1"/>
</dbReference>
<reference evidence="2 3" key="1">
    <citation type="submission" date="2021-07" db="EMBL/GenBank/DDBJ databases">
        <title>Clostridium weizhouense sp. nov., an anaerobic bacterium isolated from activated sludge of Petroleum wastewater.</title>
        <authorList>
            <person name="Li Q."/>
        </authorList>
    </citation>
    <scope>NUCLEOTIDE SEQUENCE [LARGE SCALE GENOMIC DNA]</scope>
    <source>
        <strain evidence="2 3">YB-6</strain>
    </source>
</reference>